<organism evidence="2 3">
    <name type="scientific">Desulfitobacterium dichloroeliminans (strain LMG P-21439 / DCA1)</name>
    <dbReference type="NCBI Taxonomy" id="871963"/>
    <lineage>
        <taxon>Bacteria</taxon>
        <taxon>Bacillati</taxon>
        <taxon>Bacillota</taxon>
        <taxon>Clostridia</taxon>
        <taxon>Eubacteriales</taxon>
        <taxon>Desulfitobacteriaceae</taxon>
        <taxon>Desulfitobacterium</taxon>
    </lineage>
</organism>
<evidence type="ECO:0000313" key="3">
    <source>
        <dbReference type="Proteomes" id="UP000010797"/>
    </source>
</evidence>
<sequence length="110" mass="12546">MGDEINENCSTCETETSGTRTAHHDEKIIKELINRLNRIEGQVRGVKGMIERHVYCDDVLNQITSAQSALDGVSKLLLEKHFKSCVKDRLSQGDDEVIDELLKTIFRMKR</sequence>
<dbReference type="EMBL" id="CP003344">
    <property type="protein sequence ID" value="AGA68676.1"/>
    <property type="molecule type" value="Genomic_DNA"/>
</dbReference>
<dbReference type="KEGG" id="ddl:Desdi_1162"/>
<dbReference type="eggNOG" id="COG1937">
    <property type="taxonomic scope" value="Bacteria"/>
</dbReference>
<evidence type="ECO:0000313" key="2">
    <source>
        <dbReference type="EMBL" id="AGA68676.1"/>
    </source>
</evidence>
<reference evidence="3" key="1">
    <citation type="submission" date="2012-02" db="EMBL/GenBank/DDBJ databases">
        <title>Complete sequence of Desulfitobacterium dichloroeliminans LMG P-21439.</title>
        <authorList>
            <person name="Lucas S."/>
            <person name="Han J."/>
            <person name="Lapidus A."/>
            <person name="Cheng J.-F."/>
            <person name="Goodwin L."/>
            <person name="Pitluck S."/>
            <person name="Peters L."/>
            <person name="Ovchinnikova G."/>
            <person name="Teshima H."/>
            <person name="Detter J.C."/>
            <person name="Han C."/>
            <person name="Tapia R."/>
            <person name="Land M."/>
            <person name="Hauser L."/>
            <person name="Kyrpides N."/>
            <person name="Ivanova N."/>
            <person name="Pagani I."/>
            <person name="Kruse T."/>
            <person name="de Vos W.M."/>
            <person name="Boon N."/>
            <person name="Smidt H."/>
            <person name="Woyke T."/>
        </authorList>
    </citation>
    <scope>NUCLEOTIDE SEQUENCE [LARGE SCALE GENOMIC DNA]</scope>
    <source>
        <strain evidence="3">LMG P-21439 / DCA1</strain>
    </source>
</reference>
<dbReference type="InterPro" id="IPR003735">
    <property type="entry name" value="Metal_Tscrpt_repr"/>
</dbReference>
<dbReference type="Proteomes" id="UP000010797">
    <property type="component" value="Chromosome"/>
</dbReference>
<dbReference type="HOGENOM" id="CLU_130332_0_0_9"/>
<dbReference type="Gene3D" id="1.20.58.1000">
    <property type="entry name" value="Metal-sensitive repressor, helix protomer"/>
    <property type="match status" value="1"/>
</dbReference>
<dbReference type="OrthoDB" id="9811244at2"/>
<dbReference type="GO" id="GO:0003677">
    <property type="term" value="F:DNA binding"/>
    <property type="evidence" value="ECO:0007669"/>
    <property type="project" value="InterPro"/>
</dbReference>
<dbReference type="CDD" id="cd10152">
    <property type="entry name" value="SaCsoR-like_DUF156"/>
    <property type="match status" value="1"/>
</dbReference>
<dbReference type="RefSeq" id="WP_015261672.1">
    <property type="nucleotide sequence ID" value="NC_019903.1"/>
</dbReference>
<feature type="region of interest" description="Disordered" evidence="1">
    <location>
        <begin position="1"/>
        <end position="23"/>
    </location>
</feature>
<evidence type="ECO:0000256" key="1">
    <source>
        <dbReference type="SAM" id="MobiDB-lite"/>
    </source>
</evidence>
<dbReference type="GO" id="GO:0045892">
    <property type="term" value="P:negative regulation of DNA-templated transcription"/>
    <property type="evidence" value="ECO:0007669"/>
    <property type="project" value="UniProtKB-ARBA"/>
</dbReference>
<dbReference type="Pfam" id="PF02583">
    <property type="entry name" value="Trns_repr_metal"/>
    <property type="match status" value="1"/>
</dbReference>
<dbReference type="PANTHER" id="PTHR33677:SF3">
    <property type="entry name" value="COPPER-SENSING TRANSCRIPTIONAL REPRESSOR RICR"/>
    <property type="match status" value="1"/>
</dbReference>
<name>L0F7P6_DESDL</name>
<proteinExistence type="predicted"/>
<dbReference type="GO" id="GO:0046872">
    <property type="term" value="F:metal ion binding"/>
    <property type="evidence" value="ECO:0007669"/>
    <property type="project" value="InterPro"/>
</dbReference>
<dbReference type="PANTHER" id="PTHR33677">
    <property type="entry name" value="TRANSCRIPTIONAL REPRESSOR FRMR-RELATED"/>
    <property type="match status" value="1"/>
</dbReference>
<keyword evidence="3" id="KW-1185">Reference proteome</keyword>
<dbReference type="AlphaFoldDB" id="L0F7P6"/>
<dbReference type="STRING" id="871963.Desdi_1162"/>
<protein>
    <recommendedName>
        <fullName evidence="4">Copper-sensing transcriptional repressor CsoR</fullName>
    </recommendedName>
</protein>
<feature type="compositionally biased region" description="Polar residues" evidence="1">
    <location>
        <begin position="7"/>
        <end position="20"/>
    </location>
</feature>
<accession>L0F7P6</accession>
<gene>
    <name evidence="2" type="ordered locus">Desdi_1162</name>
</gene>
<dbReference type="InterPro" id="IPR038390">
    <property type="entry name" value="Metal_Tscrpt_repr_sf"/>
</dbReference>
<evidence type="ECO:0008006" key="4">
    <source>
        <dbReference type="Google" id="ProtNLM"/>
    </source>
</evidence>